<feature type="region of interest" description="Disordered" evidence="1">
    <location>
        <begin position="42"/>
        <end position="69"/>
    </location>
</feature>
<keyword evidence="4" id="KW-1185">Reference proteome</keyword>
<comment type="caution">
    <text evidence="3">The sequence shown here is derived from an EMBL/GenBank/DDBJ whole genome shotgun (WGS) entry which is preliminary data.</text>
</comment>
<dbReference type="OrthoDB" id="1068731at2759"/>
<dbReference type="Gene3D" id="2.60.40.150">
    <property type="entry name" value="C2 domain"/>
    <property type="match status" value="1"/>
</dbReference>
<dbReference type="CDD" id="cd04051">
    <property type="entry name" value="C2_SRC2_like"/>
    <property type="match status" value="1"/>
</dbReference>
<dbReference type="OMA" id="NHTIRFE"/>
<dbReference type="SMART" id="SM00239">
    <property type="entry name" value="C2"/>
    <property type="match status" value="1"/>
</dbReference>
<dbReference type="AlphaFoldDB" id="A0A2P6QZX3"/>
<accession>A0A2P6QZX3</accession>
<dbReference type="EMBL" id="PDCK01000042">
    <property type="protein sequence ID" value="PRQ39734.1"/>
    <property type="molecule type" value="Genomic_DNA"/>
</dbReference>
<feature type="compositionally biased region" description="Pro residues" evidence="1">
    <location>
        <begin position="233"/>
        <end position="242"/>
    </location>
</feature>
<feature type="region of interest" description="Disordered" evidence="1">
    <location>
        <begin position="153"/>
        <end position="174"/>
    </location>
</feature>
<dbReference type="InterPro" id="IPR035892">
    <property type="entry name" value="C2_domain_sf"/>
</dbReference>
<dbReference type="InterPro" id="IPR044750">
    <property type="entry name" value="C2_SRC2/BAP"/>
</dbReference>
<gene>
    <name evidence="3" type="ORF">RchiOBHm_Chr4g0428431</name>
</gene>
<dbReference type="Proteomes" id="UP000238479">
    <property type="component" value="Chromosome 4"/>
</dbReference>
<dbReference type="PROSITE" id="PS50004">
    <property type="entry name" value="C2"/>
    <property type="match status" value="1"/>
</dbReference>
<feature type="region of interest" description="Disordered" evidence="1">
    <location>
        <begin position="292"/>
        <end position="313"/>
    </location>
</feature>
<evidence type="ECO:0000313" key="4">
    <source>
        <dbReference type="Proteomes" id="UP000238479"/>
    </source>
</evidence>
<dbReference type="SUPFAM" id="SSF49562">
    <property type="entry name" value="C2 domain (Calcium/lipid-binding domain, CaLB)"/>
    <property type="match status" value="1"/>
</dbReference>
<evidence type="ECO:0000259" key="2">
    <source>
        <dbReference type="PROSITE" id="PS50004"/>
    </source>
</evidence>
<feature type="region of interest" description="Disordered" evidence="1">
    <location>
        <begin position="202"/>
        <end position="245"/>
    </location>
</feature>
<name>A0A2P6QZX3_ROSCH</name>
<organism evidence="3 4">
    <name type="scientific">Rosa chinensis</name>
    <name type="common">China rose</name>
    <dbReference type="NCBI Taxonomy" id="74649"/>
    <lineage>
        <taxon>Eukaryota</taxon>
        <taxon>Viridiplantae</taxon>
        <taxon>Streptophyta</taxon>
        <taxon>Embryophyta</taxon>
        <taxon>Tracheophyta</taxon>
        <taxon>Spermatophyta</taxon>
        <taxon>Magnoliopsida</taxon>
        <taxon>eudicotyledons</taxon>
        <taxon>Gunneridae</taxon>
        <taxon>Pentapetalae</taxon>
        <taxon>rosids</taxon>
        <taxon>fabids</taxon>
        <taxon>Rosales</taxon>
        <taxon>Rosaceae</taxon>
        <taxon>Rosoideae</taxon>
        <taxon>Rosoideae incertae sedis</taxon>
        <taxon>Rosa</taxon>
    </lineage>
</organism>
<dbReference type="InterPro" id="IPR000008">
    <property type="entry name" value="C2_dom"/>
</dbReference>
<dbReference type="STRING" id="74649.A0A2P6QZX3"/>
<reference evidence="3 4" key="1">
    <citation type="journal article" date="2018" name="Nat. Genet.">
        <title>The Rosa genome provides new insights in the design of modern roses.</title>
        <authorList>
            <person name="Bendahmane M."/>
        </authorList>
    </citation>
    <scope>NUCLEOTIDE SEQUENCE [LARGE SCALE GENOMIC DNA]</scope>
    <source>
        <strain evidence="4">cv. Old Blush</strain>
    </source>
</reference>
<proteinExistence type="predicted"/>
<dbReference type="PANTHER" id="PTHR32246:SF28">
    <property type="entry name" value="C2 DOMAIN-CONTAINING PROTEIN"/>
    <property type="match status" value="1"/>
</dbReference>
<sequence length="313" mass="35090">MDCSAIELKVISCKDLKAFNFFQKLSVYADVSISNDEIKKEQQQQEHLLQRQKTPVDRDGDGNPEWNHTMSFDTKAMSSLDDQWDHWYIKFNMRNDGAVLGKSLGKVQVPLKELIEEFNGAVRFMSYQVKTGDGKSNGVLDFSYHVIGKKSTNNNGIPDSVVSEKTNVPDPAGKVQVQSLYPTLEVESLSRDLFYPSLAEVSSPVPKIPVPSPKLSTQFSLPPHHHHHHHHPPPPPPPPPPCQAFSPFVQPPRMYWHPSEFTNHGCNFCSNPAGLGQVGMVDHKGPWRTNFPGNRSDLLQAPDPETTTNGRCY</sequence>
<dbReference type="Pfam" id="PF00168">
    <property type="entry name" value="C2"/>
    <property type="match status" value="1"/>
</dbReference>
<feature type="domain" description="C2" evidence="2">
    <location>
        <begin position="1"/>
        <end position="125"/>
    </location>
</feature>
<dbReference type="GO" id="GO:0006952">
    <property type="term" value="P:defense response"/>
    <property type="evidence" value="ECO:0007669"/>
    <property type="project" value="InterPro"/>
</dbReference>
<dbReference type="PANTHER" id="PTHR32246">
    <property type="entry name" value="INGRESSION PROTEIN FIC1"/>
    <property type="match status" value="1"/>
</dbReference>
<feature type="compositionally biased region" description="Basic residues" evidence="1">
    <location>
        <begin position="223"/>
        <end position="232"/>
    </location>
</feature>
<dbReference type="Gramene" id="PRQ39734">
    <property type="protein sequence ID" value="PRQ39734"/>
    <property type="gene ID" value="RchiOBHm_Chr4g0428431"/>
</dbReference>
<protein>
    <submittedName>
        <fullName evidence="3">Putative C2 domain-containing protein</fullName>
    </submittedName>
</protein>
<evidence type="ECO:0000313" key="3">
    <source>
        <dbReference type="EMBL" id="PRQ39734.1"/>
    </source>
</evidence>
<evidence type="ECO:0000256" key="1">
    <source>
        <dbReference type="SAM" id="MobiDB-lite"/>
    </source>
</evidence>